<proteinExistence type="predicted"/>
<evidence type="ECO:0000313" key="1">
    <source>
        <dbReference type="EMBL" id="KAI4818684.1"/>
    </source>
</evidence>
<reference evidence="1" key="1">
    <citation type="submission" date="2022-05" db="EMBL/GenBank/DDBJ databases">
        <title>Chromosome-level genome of Chaenocephalus aceratus.</title>
        <authorList>
            <person name="Park H."/>
        </authorList>
    </citation>
    <scope>NUCLEOTIDE SEQUENCE</scope>
    <source>
        <strain evidence="1">KU_202001</strain>
    </source>
</reference>
<protein>
    <submittedName>
        <fullName evidence="1">Uncharacterized protein</fullName>
    </submittedName>
</protein>
<evidence type="ECO:0000313" key="2">
    <source>
        <dbReference type="Proteomes" id="UP001057452"/>
    </source>
</evidence>
<dbReference type="Proteomes" id="UP001057452">
    <property type="component" value="Chromosome 10"/>
</dbReference>
<organism evidence="1 2">
    <name type="scientific">Chaenocephalus aceratus</name>
    <name type="common">Blackfin icefish</name>
    <name type="synonym">Chaenichthys aceratus</name>
    <dbReference type="NCBI Taxonomy" id="36190"/>
    <lineage>
        <taxon>Eukaryota</taxon>
        <taxon>Metazoa</taxon>
        <taxon>Chordata</taxon>
        <taxon>Craniata</taxon>
        <taxon>Vertebrata</taxon>
        <taxon>Euteleostomi</taxon>
        <taxon>Actinopterygii</taxon>
        <taxon>Neopterygii</taxon>
        <taxon>Teleostei</taxon>
        <taxon>Neoteleostei</taxon>
        <taxon>Acanthomorphata</taxon>
        <taxon>Eupercaria</taxon>
        <taxon>Perciformes</taxon>
        <taxon>Notothenioidei</taxon>
        <taxon>Channichthyidae</taxon>
        <taxon>Chaenocephalus</taxon>
    </lineage>
</organism>
<keyword evidence="2" id="KW-1185">Reference proteome</keyword>
<name>A0ACB9WXY0_CHAAC</name>
<gene>
    <name evidence="1" type="ORF">KUCAC02_003986</name>
</gene>
<accession>A0ACB9WXY0</accession>
<sequence>VCMPVGLHTSFPDNNLQLMVQSGAKGSTVNTMQVTLKHTHFNNTQPPMTLPPGAGGFVSGRFLTGIKPQEFFFHCMAGREGLVDTAVKTSRSGYLQRCVIKHLEGLVVQYDLTVRDSDGSVVQFLYGEDGLDIPKTPFLQERQFPFIEDNYEVIRRLQGLDEVLPRLDLHSAARHFASIQRWKAKREVACPRKGAFLLYSQKKLAHLEQTEQGGEPDVCGRKASILQLIQQWQALDDSSRSKYSRKSSSCPEPSLGQLRPDVCFGSVSENFHSITEKYLQSEGRRKQDSIDTNSLRQLLHYKWQRSLCDPGEAVGLLAAQSIGEPSTQMTLNTFHFAGRGEMNVTLGIPRLREILMVASSNIKTPMMRVPVLNTKRALKRAKTLRKKLTRVCLAEVLQKVDVVETLRIEDHLKLRTFKVTFNFLPPDRYCEDKLLTPHQILYFMENRFFRLLLEAIKKRSAKLASIAVETRKATLRDKDNDAEGTADNAGLDDVEVEEEQEIVDDQANEGDADASDAKRKDKQQEEV</sequence>
<comment type="caution">
    <text evidence="1">The sequence shown here is derived from an EMBL/GenBank/DDBJ whole genome shotgun (WGS) entry which is preliminary data.</text>
</comment>
<dbReference type="EMBL" id="CM043794">
    <property type="protein sequence ID" value="KAI4818684.1"/>
    <property type="molecule type" value="Genomic_DNA"/>
</dbReference>
<feature type="non-terminal residue" evidence="1">
    <location>
        <position position="1"/>
    </location>
</feature>